<dbReference type="AlphaFoldDB" id="A0A2U1NMB0"/>
<proteinExistence type="inferred from homology"/>
<evidence type="ECO:0000313" key="3">
    <source>
        <dbReference type="EMBL" id="PWA74645.1"/>
    </source>
</evidence>
<dbReference type="STRING" id="35608.A0A2U1NMB0"/>
<reference evidence="3 4" key="1">
    <citation type="journal article" date="2018" name="Mol. Plant">
        <title>The genome of Artemisia annua provides insight into the evolution of Asteraceae family and artemisinin biosynthesis.</title>
        <authorList>
            <person name="Shen Q."/>
            <person name="Zhang L."/>
            <person name="Liao Z."/>
            <person name="Wang S."/>
            <person name="Yan T."/>
            <person name="Shi P."/>
            <person name="Liu M."/>
            <person name="Fu X."/>
            <person name="Pan Q."/>
            <person name="Wang Y."/>
            <person name="Lv Z."/>
            <person name="Lu X."/>
            <person name="Zhang F."/>
            <person name="Jiang W."/>
            <person name="Ma Y."/>
            <person name="Chen M."/>
            <person name="Hao X."/>
            <person name="Li L."/>
            <person name="Tang Y."/>
            <person name="Lv G."/>
            <person name="Zhou Y."/>
            <person name="Sun X."/>
            <person name="Brodelius P.E."/>
            <person name="Rose J.K.C."/>
            <person name="Tang K."/>
        </authorList>
    </citation>
    <scope>NUCLEOTIDE SEQUENCE [LARGE SCALE GENOMIC DNA]</scope>
    <source>
        <strain evidence="4">cv. Huhao1</strain>
        <tissue evidence="3">Leaf</tissue>
    </source>
</reference>
<dbReference type="Pfam" id="PF02458">
    <property type="entry name" value="Transferase"/>
    <property type="match status" value="1"/>
</dbReference>
<keyword evidence="4" id="KW-1185">Reference proteome</keyword>
<sequence>MSDTLGLLQFMTALSEMTHGGSTPSTLPVWQREFLSARDPPHVTCTHHEYDEVIDTKGSVIKKDDMVKQSFFFGPAEISALRKFVPMHLQSCSTFELLITCIWRCRTIALQPNPNDKMRLLCIINARSKFNPPLPQGYYGNVFGFTAATSTAGDLGSKPLGYALELVMKAKTNVTEEYMRSVADLMVIKGRPHYTIAGSYVVADMTRVALNKVDFGWDKASYAGPSEGGAGHLPTVGSFYLPFKTSKGERGILVPIYLPSVAMNKFVKELNSMLQDKSPILQEHKLLLSKV</sequence>
<protein>
    <submittedName>
        <fullName evidence="3">Benzyl alcohol O-benzoyltransferase</fullName>
    </submittedName>
</protein>
<dbReference type="EMBL" id="PKPP01002533">
    <property type="protein sequence ID" value="PWA74645.1"/>
    <property type="molecule type" value="Genomic_DNA"/>
</dbReference>
<evidence type="ECO:0000256" key="2">
    <source>
        <dbReference type="ARBA" id="ARBA00022679"/>
    </source>
</evidence>
<comment type="similarity">
    <text evidence="1">Belongs to the plant acyltransferase family.</text>
</comment>
<dbReference type="Gene3D" id="3.30.559.10">
    <property type="entry name" value="Chloramphenicol acetyltransferase-like domain"/>
    <property type="match status" value="2"/>
</dbReference>
<organism evidence="3 4">
    <name type="scientific">Artemisia annua</name>
    <name type="common">Sweet wormwood</name>
    <dbReference type="NCBI Taxonomy" id="35608"/>
    <lineage>
        <taxon>Eukaryota</taxon>
        <taxon>Viridiplantae</taxon>
        <taxon>Streptophyta</taxon>
        <taxon>Embryophyta</taxon>
        <taxon>Tracheophyta</taxon>
        <taxon>Spermatophyta</taxon>
        <taxon>Magnoliopsida</taxon>
        <taxon>eudicotyledons</taxon>
        <taxon>Gunneridae</taxon>
        <taxon>Pentapetalae</taxon>
        <taxon>asterids</taxon>
        <taxon>campanulids</taxon>
        <taxon>Asterales</taxon>
        <taxon>Asteraceae</taxon>
        <taxon>Asteroideae</taxon>
        <taxon>Anthemideae</taxon>
        <taxon>Artemisiinae</taxon>
        <taxon>Artemisia</taxon>
    </lineage>
</organism>
<keyword evidence="2 3" id="KW-0808">Transferase</keyword>
<dbReference type="InterPro" id="IPR050898">
    <property type="entry name" value="Plant_acyltransferase"/>
</dbReference>
<name>A0A2U1NMB0_ARTAN</name>
<dbReference type="OrthoDB" id="1483986at2759"/>
<evidence type="ECO:0000256" key="1">
    <source>
        <dbReference type="ARBA" id="ARBA00009861"/>
    </source>
</evidence>
<dbReference type="PANTHER" id="PTHR31147">
    <property type="entry name" value="ACYL TRANSFERASE 4"/>
    <property type="match status" value="1"/>
</dbReference>
<dbReference type="GO" id="GO:0016740">
    <property type="term" value="F:transferase activity"/>
    <property type="evidence" value="ECO:0007669"/>
    <property type="project" value="UniProtKB-KW"/>
</dbReference>
<dbReference type="Proteomes" id="UP000245207">
    <property type="component" value="Unassembled WGS sequence"/>
</dbReference>
<dbReference type="InterPro" id="IPR023213">
    <property type="entry name" value="CAT-like_dom_sf"/>
</dbReference>
<dbReference type="PANTHER" id="PTHR31147:SF66">
    <property type="entry name" value="OS05G0315700 PROTEIN"/>
    <property type="match status" value="1"/>
</dbReference>
<comment type="caution">
    <text evidence="3">The sequence shown here is derived from an EMBL/GenBank/DDBJ whole genome shotgun (WGS) entry which is preliminary data.</text>
</comment>
<accession>A0A2U1NMB0</accession>
<gene>
    <name evidence="3" type="ORF">CTI12_AA251250</name>
</gene>
<evidence type="ECO:0000313" key="4">
    <source>
        <dbReference type="Proteomes" id="UP000245207"/>
    </source>
</evidence>